<sequence>MPRHPTPLPDPLLETSFSLIRSDQLDVSRKRTLGRDLMAPSRGLRLPTGPDLPASALLRGYSELDERLVLVDYSAAEIWNAPLPLWPPRDGEVRLARPRGDSKPRRKQVGGRKLSFAAGEVLMHDGVRVTSPARTFLDLAEFLQLEDLVAAGDHLVNAHDEHHPRPRQALCTVAELRRTVVAHPGKRGVRTARLALDLVRVGADSAQETFLRLTLAEHGLPDPVLNHSLSLPWRGRCVWPDVAYPDWKLSLQYDGAVHDGQSQYVRDFERQRLTEEAGWTEVRIGKGDLKGRRPFAVVRVREALAKAGWPGSGTRENS</sequence>
<dbReference type="Proteomes" id="UP001232725">
    <property type="component" value="Unassembled WGS sequence"/>
</dbReference>
<evidence type="ECO:0008006" key="3">
    <source>
        <dbReference type="Google" id="ProtNLM"/>
    </source>
</evidence>
<dbReference type="InterPro" id="IPR011335">
    <property type="entry name" value="Restrct_endonuc-II-like"/>
</dbReference>
<name>A0ABT9IPZ6_9MICC</name>
<evidence type="ECO:0000313" key="1">
    <source>
        <dbReference type="EMBL" id="MDP5227648.1"/>
    </source>
</evidence>
<dbReference type="SUPFAM" id="SSF52980">
    <property type="entry name" value="Restriction endonuclease-like"/>
    <property type="match status" value="1"/>
</dbReference>
<proteinExistence type="predicted"/>
<dbReference type="RefSeq" id="WP_305996698.1">
    <property type="nucleotide sequence ID" value="NZ_JAVALS010000006.1"/>
</dbReference>
<comment type="caution">
    <text evidence="1">The sequence shown here is derived from an EMBL/GenBank/DDBJ whole genome shotgun (WGS) entry which is preliminary data.</text>
</comment>
<keyword evidence="2" id="KW-1185">Reference proteome</keyword>
<organism evidence="1 2">
    <name type="scientific">Arthrobacter horti</name>
    <dbReference type="NCBI Taxonomy" id="3068273"/>
    <lineage>
        <taxon>Bacteria</taxon>
        <taxon>Bacillati</taxon>
        <taxon>Actinomycetota</taxon>
        <taxon>Actinomycetes</taxon>
        <taxon>Micrococcales</taxon>
        <taxon>Micrococcaceae</taxon>
        <taxon>Arthrobacter</taxon>
    </lineage>
</organism>
<reference evidence="1 2" key="1">
    <citation type="submission" date="2023-08" db="EMBL/GenBank/DDBJ databases">
        <title>Arthrobacter horti sp. nov., isolated from forest soil.</title>
        <authorList>
            <person name="Park M."/>
        </authorList>
    </citation>
    <scope>NUCLEOTIDE SEQUENCE [LARGE SCALE GENOMIC DNA]</scope>
    <source>
        <strain evidence="1 2">YJM1</strain>
    </source>
</reference>
<evidence type="ECO:0000313" key="2">
    <source>
        <dbReference type="Proteomes" id="UP001232725"/>
    </source>
</evidence>
<accession>A0ABT9IPZ6</accession>
<gene>
    <name evidence="1" type="ORF">Q9R02_10830</name>
</gene>
<dbReference type="EMBL" id="JAVALS010000006">
    <property type="protein sequence ID" value="MDP5227648.1"/>
    <property type="molecule type" value="Genomic_DNA"/>
</dbReference>
<protein>
    <recommendedName>
        <fullName evidence="3">DUF559 domain-containing protein</fullName>
    </recommendedName>
</protein>